<dbReference type="OrthoDB" id="439943at2759"/>
<evidence type="ECO:0000256" key="4">
    <source>
        <dbReference type="SAM" id="MobiDB-lite"/>
    </source>
</evidence>
<dbReference type="InParanoid" id="A0A3N4L4M4"/>
<gene>
    <name evidence="6" type="ORF">P167DRAFT_478568</name>
</gene>
<dbReference type="GO" id="GO:0000026">
    <property type="term" value="F:alpha-1,2-mannosyltransferase activity"/>
    <property type="evidence" value="ECO:0007669"/>
    <property type="project" value="TreeGrafter"/>
</dbReference>
<keyword evidence="2" id="KW-0328">Glycosyltransferase</keyword>
<evidence type="ECO:0000256" key="2">
    <source>
        <dbReference type="ARBA" id="ARBA00022676"/>
    </source>
</evidence>
<evidence type="ECO:0000313" key="6">
    <source>
        <dbReference type="EMBL" id="RPB17506.1"/>
    </source>
</evidence>
<dbReference type="PANTHER" id="PTHR31121:SF10">
    <property type="entry name" value="MANNOSYLTRANSFERASE KTR2-RELATED"/>
    <property type="match status" value="1"/>
</dbReference>
<dbReference type="GO" id="GO:0000032">
    <property type="term" value="P:cell wall mannoprotein biosynthetic process"/>
    <property type="evidence" value="ECO:0007669"/>
    <property type="project" value="TreeGrafter"/>
</dbReference>
<name>A0A3N4L4M4_9PEZI</name>
<dbReference type="Gene3D" id="3.90.550.10">
    <property type="entry name" value="Spore Coat Polysaccharide Biosynthesis Protein SpsA, Chain A"/>
    <property type="match status" value="1"/>
</dbReference>
<dbReference type="InterPro" id="IPR029044">
    <property type="entry name" value="Nucleotide-diphossugar_trans"/>
</dbReference>
<dbReference type="STRING" id="1392247.A0A3N4L4M4"/>
<proteinExistence type="inferred from homology"/>
<evidence type="ECO:0000256" key="1">
    <source>
        <dbReference type="ARBA" id="ARBA00007677"/>
    </source>
</evidence>
<dbReference type="Pfam" id="PF01793">
    <property type="entry name" value="Glyco_transf_15"/>
    <property type="match status" value="1"/>
</dbReference>
<feature type="region of interest" description="Disordered" evidence="4">
    <location>
        <begin position="1"/>
        <end position="33"/>
    </location>
</feature>
<evidence type="ECO:0000256" key="3">
    <source>
        <dbReference type="ARBA" id="ARBA00022679"/>
    </source>
</evidence>
<dbReference type="EMBL" id="ML119105">
    <property type="protein sequence ID" value="RPB17506.1"/>
    <property type="molecule type" value="Genomic_DNA"/>
</dbReference>
<feature type="transmembrane region" description="Helical" evidence="5">
    <location>
        <begin position="50"/>
        <end position="70"/>
    </location>
</feature>
<keyword evidence="5" id="KW-0472">Membrane</keyword>
<feature type="compositionally biased region" description="Basic and acidic residues" evidence="4">
    <location>
        <begin position="16"/>
        <end position="26"/>
    </location>
</feature>
<reference evidence="6 7" key="1">
    <citation type="journal article" date="2018" name="Nat. Ecol. Evol.">
        <title>Pezizomycetes genomes reveal the molecular basis of ectomycorrhizal truffle lifestyle.</title>
        <authorList>
            <person name="Murat C."/>
            <person name="Payen T."/>
            <person name="Noel B."/>
            <person name="Kuo A."/>
            <person name="Morin E."/>
            <person name="Chen J."/>
            <person name="Kohler A."/>
            <person name="Krizsan K."/>
            <person name="Balestrini R."/>
            <person name="Da Silva C."/>
            <person name="Montanini B."/>
            <person name="Hainaut M."/>
            <person name="Levati E."/>
            <person name="Barry K.W."/>
            <person name="Belfiori B."/>
            <person name="Cichocki N."/>
            <person name="Clum A."/>
            <person name="Dockter R.B."/>
            <person name="Fauchery L."/>
            <person name="Guy J."/>
            <person name="Iotti M."/>
            <person name="Le Tacon F."/>
            <person name="Lindquist E.A."/>
            <person name="Lipzen A."/>
            <person name="Malagnac F."/>
            <person name="Mello A."/>
            <person name="Molinier V."/>
            <person name="Miyauchi S."/>
            <person name="Poulain J."/>
            <person name="Riccioni C."/>
            <person name="Rubini A."/>
            <person name="Sitrit Y."/>
            <person name="Splivallo R."/>
            <person name="Traeger S."/>
            <person name="Wang M."/>
            <person name="Zifcakova L."/>
            <person name="Wipf D."/>
            <person name="Zambonelli A."/>
            <person name="Paolocci F."/>
            <person name="Nowrousian M."/>
            <person name="Ottonello S."/>
            <person name="Baldrian P."/>
            <person name="Spatafora J.W."/>
            <person name="Henrissat B."/>
            <person name="Nagy L.G."/>
            <person name="Aury J.M."/>
            <person name="Wincker P."/>
            <person name="Grigoriev I.V."/>
            <person name="Bonfante P."/>
            <person name="Martin F.M."/>
        </authorList>
    </citation>
    <scope>NUCLEOTIDE SEQUENCE [LARGE SCALE GENOMIC DNA]</scope>
    <source>
        <strain evidence="6 7">CCBAS932</strain>
    </source>
</reference>
<protein>
    <submittedName>
        <fullName evidence="6">Glycosyl transferase</fullName>
    </submittedName>
</protein>
<accession>A0A3N4L4M4</accession>
<dbReference type="Proteomes" id="UP000277580">
    <property type="component" value="Unassembled WGS sequence"/>
</dbReference>
<organism evidence="6 7">
    <name type="scientific">Morchella conica CCBAS932</name>
    <dbReference type="NCBI Taxonomy" id="1392247"/>
    <lineage>
        <taxon>Eukaryota</taxon>
        <taxon>Fungi</taxon>
        <taxon>Dikarya</taxon>
        <taxon>Ascomycota</taxon>
        <taxon>Pezizomycotina</taxon>
        <taxon>Pezizomycetes</taxon>
        <taxon>Pezizales</taxon>
        <taxon>Morchellaceae</taxon>
        <taxon>Morchella</taxon>
    </lineage>
</organism>
<sequence>MSYNSTNYWSSSPSRPDSDNPFEKYKAQRNSGSSNLGFRARKRGYGINKALKVLGLLFVFGVLVVAWKGYTGNLYGYGLGSLDASGEHTAIKNAGSITDLLAEKAAARERLLASKGNVQVGKEKASLVMLVRNRELKDALTAMKQIEDRFNRNYHYPWTFLNDEPFTEEFRNHTTRMASGATEYGLIPEKEWSMPEWISEDKFQETTKWMSEKNVIYGDSRTYRHMCRYNSGFFWRHEALKKYDWYWRVEPSTSFYCDMNYDPFTFMRENNKKYSFVISLPEYRETIETLWSTTQEFAKLHPQYIAKDNSLGFITDDDASKGIEGTDYNNCHFWSNFEIADLNFWRGEAYTKYFDYLDKKGGFYYERWGDAPVHSVAAALFLPKDQIHFFSDVGYNHVPWGRCPADDESHDYARCMCPFEREESFDLHQWSCLKRWWKLHGKSWGVI</sequence>
<dbReference type="GO" id="GO:0005794">
    <property type="term" value="C:Golgi apparatus"/>
    <property type="evidence" value="ECO:0007669"/>
    <property type="project" value="TreeGrafter"/>
</dbReference>
<dbReference type="FunFam" id="3.90.550.10:FF:000051">
    <property type="entry name" value="Alpha-1,2-mannosyltransferase (Ktr4)"/>
    <property type="match status" value="1"/>
</dbReference>
<keyword evidence="7" id="KW-1185">Reference proteome</keyword>
<keyword evidence="5" id="KW-1133">Transmembrane helix</keyword>
<keyword evidence="5" id="KW-0812">Transmembrane</keyword>
<dbReference type="GO" id="GO:0016020">
    <property type="term" value="C:membrane"/>
    <property type="evidence" value="ECO:0007669"/>
    <property type="project" value="InterPro"/>
</dbReference>
<comment type="similarity">
    <text evidence="1">Belongs to the glycosyltransferase 15 family.</text>
</comment>
<dbReference type="GO" id="GO:0006493">
    <property type="term" value="P:protein O-linked glycosylation"/>
    <property type="evidence" value="ECO:0007669"/>
    <property type="project" value="TreeGrafter"/>
</dbReference>
<evidence type="ECO:0000256" key="5">
    <source>
        <dbReference type="SAM" id="Phobius"/>
    </source>
</evidence>
<dbReference type="InterPro" id="IPR002685">
    <property type="entry name" value="Glyco_trans_15"/>
</dbReference>
<dbReference type="SUPFAM" id="SSF53448">
    <property type="entry name" value="Nucleotide-diphospho-sugar transferases"/>
    <property type="match status" value="1"/>
</dbReference>
<dbReference type="AlphaFoldDB" id="A0A3N4L4M4"/>
<dbReference type="PANTHER" id="PTHR31121">
    <property type="entry name" value="ALPHA-1,2 MANNOSYLTRANSFERASE KTR1"/>
    <property type="match status" value="1"/>
</dbReference>
<evidence type="ECO:0000313" key="7">
    <source>
        <dbReference type="Proteomes" id="UP000277580"/>
    </source>
</evidence>
<keyword evidence="3 6" id="KW-0808">Transferase</keyword>
<dbReference type="GO" id="GO:0006487">
    <property type="term" value="P:protein N-linked glycosylation"/>
    <property type="evidence" value="ECO:0007669"/>
    <property type="project" value="TreeGrafter"/>
</dbReference>